<name>A0ABV4TY79_9GAMM</name>
<comment type="caution">
    <text evidence="2">The sequence shown here is derived from an EMBL/GenBank/DDBJ whole genome shotgun (WGS) entry which is preliminary data.</text>
</comment>
<protein>
    <submittedName>
        <fullName evidence="2">Uncharacterized protein</fullName>
    </submittedName>
</protein>
<feature type="non-terminal residue" evidence="2">
    <location>
        <position position="1"/>
    </location>
</feature>
<accession>A0ABV4TY79</accession>
<organism evidence="2 3">
    <name type="scientific">Thiohalorhabdus methylotrophus</name>
    <dbReference type="NCBI Taxonomy" id="3242694"/>
    <lineage>
        <taxon>Bacteria</taxon>
        <taxon>Pseudomonadati</taxon>
        <taxon>Pseudomonadota</taxon>
        <taxon>Gammaproteobacteria</taxon>
        <taxon>Thiohalorhabdales</taxon>
        <taxon>Thiohalorhabdaceae</taxon>
        <taxon>Thiohalorhabdus</taxon>
    </lineage>
</organism>
<dbReference type="EMBL" id="JBGUAW010000012">
    <property type="protein sequence ID" value="MFA9462257.1"/>
    <property type="molecule type" value="Genomic_DNA"/>
</dbReference>
<reference evidence="2 3" key="1">
    <citation type="submission" date="2024-08" db="EMBL/GenBank/DDBJ databases">
        <title>Whole-genome sequencing of halo(alkali)philic microorganisms from hypersaline lakes.</title>
        <authorList>
            <person name="Sorokin D.Y."/>
            <person name="Merkel A.Y."/>
            <person name="Messina E."/>
            <person name="Yakimov M."/>
        </authorList>
    </citation>
    <scope>NUCLEOTIDE SEQUENCE [LARGE SCALE GENOMIC DNA]</scope>
    <source>
        <strain evidence="2 3">Cl-TMA</strain>
    </source>
</reference>
<dbReference type="RefSeq" id="WP_373657047.1">
    <property type="nucleotide sequence ID" value="NZ_JBGUAW010000012.1"/>
</dbReference>
<feature type="region of interest" description="Disordered" evidence="1">
    <location>
        <begin position="1"/>
        <end position="31"/>
    </location>
</feature>
<keyword evidence="3" id="KW-1185">Reference proteome</keyword>
<sequence>EVLKAYYESNPDRFRRKPHNPPSPDKYRGYTVDPYKTLTSEALSEWVLPRKLYRRGMGKVSAGSPDLHRVLEP</sequence>
<evidence type="ECO:0000256" key="1">
    <source>
        <dbReference type="SAM" id="MobiDB-lite"/>
    </source>
</evidence>
<evidence type="ECO:0000313" key="3">
    <source>
        <dbReference type="Proteomes" id="UP001575181"/>
    </source>
</evidence>
<dbReference type="Proteomes" id="UP001575181">
    <property type="component" value="Unassembled WGS sequence"/>
</dbReference>
<gene>
    <name evidence="2" type="ORF">ACERLL_15680</name>
</gene>
<evidence type="ECO:0000313" key="2">
    <source>
        <dbReference type="EMBL" id="MFA9462257.1"/>
    </source>
</evidence>
<proteinExistence type="predicted"/>